<reference evidence="1 2" key="1">
    <citation type="submission" date="2023-09" db="EMBL/GenBank/DDBJ databases">
        <title>Multi-omics analysis of a traditional fermented food reveals byproduct-associated fungal strains for waste-to-food upcycling.</title>
        <authorList>
            <consortium name="Lawrence Berkeley National Laboratory"/>
            <person name="Rekdal V.M."/>
            <person name="Villalobos-Escobedo J.M."/>
            <person name="Rodriguez-Valeron N."/>
            <person name="Garcia M.O."/>
            <person name="Vasquez D.P."/>
            <person name="Damayanti I."/>
            <person name="Sorensen P.M."/>
            <person name="Baidoo E.E."/>
            <person name="De Carvalho A.C."/>
            <person name="Riley R."/>
            <person name="Lipzen A."/>
            <person name="He G."/>
            <person name="Yan M."/>
            <person name="Haridas S."/>
            <person name="Daum C."/>
            <person name="Yoshinaga Y."/>
            <person name="Ng V."/>
            <person name="Grigoriev I.V."/>
            <person name="Munk R."/>
            <person name="Nuraida L."/>
            <person name="Wijaya C.H."/>
            <person name="Morales P.-C."/>
            <person name="Keasling J.D."/>
        </authorList>
    </citation>
    <scope>NUCLEOTIDE SEQUENCE [LARGE SCALE GENOMIC DNA]</scope>
    <source>
        <strain evidence="1 2">FGSC 2613</strain>
    </source>
</reference>
<evidence type="ECO:0000313" key="1">
    <source>
        <dbReference type="EMBL" id="KAL0474073.1"/>
    </source>
</evidence>
<sequence length="66" mass="7569">MATNTPLSWSSSLLFLTQPFTLVATIHTHYNYLLLLHLILPHPLLPHPLPPHLLLLYLLYSTDLNN</sequence>
<organism evidence="1 2">
    <name type="scientific">Neurospora intermedia</name>
    <dbReference type="NCBI Taxonomy" id="5142"/>
    <lineage>
        <taxon>Eukaryota</taxon>
        <taxon>Fungi</taxon>
        <taxon>Dikarya</taxon>
        <taxon>Ascomycota</taxon>
        <taxon>Pezizomycotina</taxon>
        <taxon>Sordariomycetes</taxon>
        <taxon>Sordariomycetidae</taxon>
        <taxon>Sordariales</taxon>
        <taxon>Sordariaceae</taxon>
        <taxon>Neurospora</taxon>
    </lineage>
</organism>
<name>A0ABR3DP29_NEUIN</name>
<comment type="caution">
    <text evidence="1">The sequence shown here is derived from an EMBL/GenBank/DDBJ whole genome shotgun (WGS) entry which is preliminary data.</text>
</comment>
<protein>
    <submittedName>
        <fullName evidence="1">Uncharacterized protein</fullName>
    </submittedName>
</protein>
<dbReference type="EMBL" id="JAVLET010000002">
    <property type="protein sequence ID" value="KAL0474073.1"/>
    <property type="molecule type" value="Genomic_DNA"/>
</dbReference>
<dbReference type="Proteomes" id="UP001451303">
    <property type="component" value="Unassembled WGS sequence"/>
</dbReference>
<gene>
    <name evidence="1" type="ORF">QR685DRAFT_194434</name>
</gene>
<accession>A0ABR3DP29</accession>
<proteinExistence type="predicted"/>
<evidence type="ECO:0000313" key="2">
    <source>
        <dbReference type="Proteomes" id="UP001451303"/>
    </source>
</evidence>
<keyword evidence="2" id="KW-1185">Reference proteome</keyword>